<dbReference type="PANTHER" id="PTHR24567">
    <property type="entry name" value="CRP FAMILY TRANSCRIPTIONAL REGULATORY PROTEIN"/>
    <property type="match status" value="1"/>
</dbReference>
<dbReference type="RefSeq" id="WP_323451563.1">
    <property type="nucleotide sequence ID" value="NZ_BSBI01000021.1"/>
</dbReference>
<evidence type="ECO:0000313" key="7">
    <source>
        <dbReference type="Proteomes" id="UP001291653"/>
    </source>
</evidence>
<feature type="domain" description="Cyclic nucleotide-binding" evidence="4">
    <location>
        <begin position="37"/>
        <end position="86"/>
    </location>
</feature>
<dbReference type="SUPFAM" id="SSF46785">
    <property type="entry name" value="Winged helix' DNA-binding domain"/>
    <property type="match status" value="1"/>
</dbReference>
<dbReference type="PROSITE" id="PS50042">
    <property type="entry name" value="CNMP_BINDING_3"/>
    <property type="match status" value="1"/>
</dbReference>
<dbReference type="Gene3D" id="1.10.10.10">
    <property type="entry name" value="Winged helix-like DNA-binding domain superfamily/Winged helix DNA-binding domain"/>
    <property type="match status" value="1"/>
</dbReference>
<dbReference type="EMBL" id="BSBI01000021">
    <property type="protein sequence ID" value="GLF99628.1"/>
    <property type="molecule type" value="Genomic_DNA"/>
</dbReference>
<keyword evidence="2" id="KW-0238">DNA-binding</keyword>
<evidence type="ECO:0000256" key="3">
    <source>
        <dbReference type="ARBA" id="ARBA00023163"/>
    </source>
</evidence>
<comment type="caution">
    <text evidence="6">The sequence shown here is derived from an EMBL/GenBank/DDBJ whole genome shotgun (WGS) entry which is preliminary data.</text>
</comment>
<dbReference type="InterPro" id="IPR036390">
    <property type="entry name" value="WH_DNA-bd_sf"/>
</dbReference>
<evidence type="ECO:0000256" key="2">
    <source>
        <dbReference type="ARBA" id="ARBA00023125"/>
    </source>
</evidence>
<dbReference type="SMART" id="SM00419">
    <property type="entry name" value="HTH_CRP"/>
    <property type="match status" value="1"/>
</dbReference>
<dbReference type="CDD" id="cd00038">
    <property type="entry name" value="CAP_ED"/>
    <property type="match status" value="1"/>
</dbReference>
<dbReference type="PROSITE" id="PS51063">
    <property type="entry name" value="HTH_CRP_2"/>
    <property type="match status" value="1"/>
</dbReference>
<dbReference type="SUPFAM" id="SSF51206">
    <property type="entry name" value="cAMP-binding domain-like"/>
    <property type="match status" value="1"/>
</dbReference>
<proteinExistence type="predicted"/>
<evidence type="ECO:0000259" key="4">
    <source>
        <dbReference type="PROSITE" id="PS50042"/>
    </source>
</evidence>
<organism evidence="6 7">
    <name type="scientific">Streptomyces yaizuensis</name>
    <dbReference type="NCBI Taxonomy" id="2989713"/>
    <lineage>
        <taxon>Bacteria</taxon>
        <taxon>Bacillati</taxon>
        <taxon>Actinomycetota</taxon>
        <taxon>Actinomycetes</taxon>
        <taxon>Kitasatosporales</taxon>
        <taxon>Streptomycetaceae</taxon>
        <taxon>Streptomyces</taxon>
    </lineage>
</organism>
<name>A0ABQ5PAL0_9ACTN</name>
<sequence length="229" mass="25761">MITLYADRKTSCDFMGGLSETLLYGPPIGTRIALTKNEYAYSCGEIDQNIYFLESGQLKTVTFSRSGKECFLRICGPGEMFGEQGLGGAVRAESTIAMQDCVIRRVPYSLFINTIRDEGLMEDFITHLSRRLFEQQQAITNLVTVDSEQRLGTILLDLADKLGKGDPHRPRIDLRLTHEELARMVGTTRSRIGHFLKSFRGNGLISTSPTSRLIIHRQRLSAYLNGRYS</sequence>
<dbReference type="PANTHER" id="PTHR24567:SF68">
    <property type="entry name" value="DNA-BINDING TRANSCRIPTIONAL DUAL REGULATOR CRP"/>
    <property type="match status" value="1"/>
</dbReference>
<dbReference type="InterPro" id="IPR012318">
    <property type="entry name" value="HTH_CRP"/>
</dbReference>
<dbReference type="InterPro" id="IPR000595">
    <property type="entry name" value="cNMP-bd_dom"/>
</dbReference>
<dbReference type="InterPro" id="IPR036388">
    <property type="entry name" value="WH-like_DNA-bd_sf"/>
</dbReference>
<protein>
    <submittedName>
        <fullName evidence="6">Crp/Fnr family transcriptional regulator</fullName>
    </submittedName>
</protein>
<gene>
    <name evidence="6" type="ORF">SYYSPA8_35045</name>
</gene>
<accession>A0ABQ5PAL0</accession>
<keyword evidence="7" id="KW-1185">Reference proteome</keyword>
<dbReference type="Pfam" id="PF00027">
    <property type="entry name" value="cNMP_binding"/>
    <property type="match status" value="1"/>
</dbReference>
<evidence type="ECO:0000313" key="6">
    <source>
        <dbReference type="EMBL" id="GLF99628.1"/>
    </source>
</evidence>
<dbReference type="InterPro" id="IPR014710">
    <property type="entry name" value="RmlC-like_jellyroll"/>
</dbReference>
<dbReference type="InterPro" id="IPR050397">
    <property type="entry name" value="Env_Response_Regulators"/>
</dbReference>
<dbReference type="Pfam" id="PF13545">
    <property type="entry name" value="HTH_Crp_2"/>
    <property type="match status" value="1"/>
</dbReference>
<reference evidence="6 7" key="1">
    <citation type="submission" date="2022-10" db="EMBL/GenBank/DDBJ databases">
        <title>Draft genome sequence of Streptomyces sp. YSPA8.</title>
        <authorList>
            <person name="Moriuchi R."/>
            <person name="Dohra H."/>
            <person name="Yamamura H."/>
            <person name="Kodani S."/>
        </authorList>
    </citation>
    <scope>NUCLEOTIDE SEQUENCE [LARGE SCALE GENOMIC DNA]</scope>
    <source>
        <strain evidence="6 7">YSPA8</strain>
    </source>
</reference>
<dbReference type="Gene3D" id="2.60.120.10">
    <property type="entry name" value="Jelly Rolls"/>
    <property type="match status" value="1"/>
</dbReference>
<dbReference type="InterPro" id="IPR018490">
    <property type="entry name" value="cNMP-bd_dom_sf"/>
</dbReference>
<evidence type="ECO:0000256" key="1">
    <source>
        <dbReference type="ARBA" id="ARBA00023015"/>
    </source>
</evidence>
<evidence type="ECO:0000259" key="5">
    <source>
        <dbReference type="PROSITE" id="PS51063"/>
    </source>
</evidence>
<dbReference type="Proteomes" id="UP001291653">
    <property type="component" value="Unassembled WGS sequence"/>
</dbReference>
<keyword evidence="3" id="KW-0804">Transcription</keyword>
<keyword evidence="1" id="KW-0805">Transcription regulation</keyword>
<feature type="domain" description="HTH crp-type" evidence="5">
    <location>
        <begin position="145"/>
        <end position="219"/>
    </location>
</feature>